<dbReference type="GO" id="GO:0009451">
    <property type="term" value="P:RNA modification"/>
    <property type="evidence" value="ECO:0007669"/>
    <property type="project" value="InterPro"/>
</dbReference>
<evidence type="ECO:0008006" key="5">
    <source>
        <dbReference type="Google" id="ProtNLM"/>
    </source>
</evidence>
<dbReference type="Proteomes" id="UP000006729">
    <property type="component" value="Chromosome 2"/>
</dbReference>
<keyword evidence="4" id="KW-1185">Reference proteome</keyword>
<evidence type="ECO:0000313" key="3">
    <source>
        <dbReference type="EMBL" id="PNT49082.1"/>
    </source>
</evidence>
<dbReference type="Pfam" id="PF13812">
    <property type="entry name" value="PPR_3"/>
    <property type="match status" value="1"/>
</dbReference>
<reference evidence="3 4" key="1">
    <citation type="journal article" date="2006" name="Science">
        <title>The genome of black cottonwood, Populus trichocarpa (Torr. &amp; Gray).</title>
        <authorList>
            <person name="Tuskan G.A."/>
            <person name="Difazio S."/>
            <person name="Jansson S."/>
            <person name="Bohlmann J."/>
            <person name="Grigoriev I."/>
            <person name="Hellsten U."/>
            <person name="Putnam N."/>
            <person name="Ralph S."/>
            <person name="Rombauts S."/>
            <person name="Salamov A."/>
            <person name="Schein J."/>
            <person name="Sterck L."/>
            <person name="Aerts A."/>
            <person name="Bhalerao R.R."/>
            <person name="Bhalerao R.P."/>
            <person name="Blaudez D."/>
            <person name="Boerjan W."/>
            <person name="Brun A."/>
            <person name="Brunner A."/>
            <person name="Busov V."/>
            <person name="Campbell M."/>
            <person name="Carlson J."/>
            <person name="Chalot M."/>
            <person name="Chapman J."/>
            <person name="Chen G.L."/>
            <person name="Cooper D."/>
            <person name="Coutinho P.M."/>
            <person name="Couturier J."/>
            <person name="Covert S."/>
            <person name="Cronk Q."/>
            <person name="Cunningham R."/>
            <person name="Davis J."/>
            <person name="Degroeve S."/>
            <person name="Dejardin A."/>
            <person name="Depamphilis C."/>
            <person name="Detter J."/>
            <person name="Dirks B."/>
            <person name="Dubchak I."/>
            <person name="Duplessis S."/>
            <person name="Ehlting J."/>
            <person name="Ellis B."/>
            <person name="Gendler K."/>
            <person name="Goodstein D."/>
            <person name="Gribskov M."/>
            <person name="Grimwood J."/>
            <person name="Groover A."/>
            <person name="Gunter L."/>
            <person name="Hamberger B."/>
            <person name="Heinze B."/>
            <person name="Helariutta Y."/>
            <person name="Henrissat B."/>
            <person name="Holligan D."/>
            <person name="Holt R."/>
            <person name="Huang W."/>
            <person name="Islam-Faridi N."/>
            <person name="Jones S."/>
            <person name="Jones-Rhoades M."/>
            <person name="Jorgensen R."/>
            <person name="Joshi C."/>
            <person name="Kangasjarvi J."/>
            <person name="Karlsson J."/>
            <person name="Kelleher C."/>
            <person name="Kirkpatrick R."/>
            <person name="Kirst M."/>
            <person name="Kohler A."/>
            <person name="Kalluri U."/>
            <person name="Larimer F."/>
            <person name="Leebens-Mack J."/>
            <person name="Leple J.C."/>
            <person name="Locascio P."/>
            <person name="Lou Y."/>
            <person name="Lucas S."/>
            <person name="Martin F."/>
            <person name="Montanini B."/>
            <person name="Napoli C."/>
            <person name="Nelson D.R."/>
            <person name="Nelson C."/>
            <person name="Nieminen K."/>
            <person name="Nilsson O."/>
            <person name="Pereda V."/>
            <person name="Peter G."/>
            <person name="Philippe R."/>
            <person name="Pilate G."/>
            <person name="Poliakov A."/>
            <person name="Razumovskaya J."/>
            <person name="Richardson P."/>
            <person name="Rinaldi C."/>
            <person name="Ritland K."/>
            <person name="Rouze P."/>
            <person name="Ryaboy D."/>
            <person name="Schmutz J."/>
            <person name="Schrader J."/>
            <person name="Segerman B."/>
            <person name="Shin H."/>
            <person name="Siddiqui A."/>
            <person name="Sterky F."/>
            <person name="Terry A."/>
            <person name="Tsai C.J."/>
            <person name="Uberbacher E."/>
            <person name="Unneberg P."/>
            <person name="Vahala J."/>
            <person name="Wall K."/>
            <person name="Wessler S."/>
            <person name="Yang G."/>
            <person name="Yin T."/>
            <person name="Douglas C."/>
            <person name="Marra M."/>
            <person name="Sandberg G."/>
            <person name="Van de Peer Y."/>
            <person name="Rokhsar D."/>
        </authorList>
    </citation>
    <scope>NUCLEOTIDE SEQUENCE [LARGE SCALE GENOMIC DNA]</scope>
    <source>
        <strain evidence="4">cv. Nisqually</strain>
    </source>
</reference>
<keyword evidence="1" id="KW-0677">Repeat</keyword>
<dbReference type="PANTHER" id="PTHR47926">
    <property type="entry name" value="PENTATRICOPEPTIDE REPEAT-CONTAINING PROTEIN"/>
    <property type="match status" value="1"/>
</dbReference>
<dbReference type="NCBIfam" id="TIGR00756">
    <property type="entry name" value="PPR"/>
    <property type="match status" value="1"/>
</dbReference>
<dbReference type="Gene3D" id="1.25.40.10">
    <property type="entry name" value="Tetratricopeptide repeat domain"/>
    <property type="match status" value="1"/>
</dbReference>
<sequence length="214" mass="24639">MHFYLKCGCIDEAKNLFDGMEYKNLITWNTMIAGHAQAMDPAKDNFSAQHSAYVVAGTALVVMYVSHSWVQLFEYMRLARFRPNQIPCVGVLAACSHAGMVDEANEYFEMMQKEYKIKPVMVHYGYLVGMFVRLGWLDEAFDIIKRMDVEPNEFIRLLLIAGCTKHGNAELGFYAAELLLKLKPKNTETYVMLLDMYISAERWDDVSIFEKIDE</sequence>
<dbReference type="FunFam" id="1.25.40.10:FF:000158">
    <property type="entry name" value="pentatricopeptide repeat-containing protein At2g33680"/>
    <property type="match status" value="1"/>
</dbReference>
<dbReference type="GO" id="GO:0003723">
    <property type="term" value="F:RNA binding"/>
    <property type="evidence" value="ECO:0007669"/>
    <property type="project" value="InterPro"/>
</dbReference>
<keyword evidence="2" id="KW-0812">Transmembrane</keyword>
<name>A0A2K2BH24_POPTR</name>
<evidence type="ECO:0000256" key="1">
    <source>
        <dbReference type="ARBA" id="ARBA00022737"/>
    </source>
</evidence>
<dbReference type="GO" id="GO:0099402">
    <property type="term" value="P:plant organ development"/>
    <property type="evidence" value="ECO:0007669"/>
    <property type="project" value="UniProtKB-ARBA"/>
</dbReference>
<organism evidence="3 4">
    <name type="scientific">Populus trichocarpa</name>
    <name type="common">Western balsam poplar</name>
    <name type="synonym">Populus balsamifera subsp. trichocarpa</name>
    <dbReference type="NCBI Taxonomy" id="3694"/>
    <lineage>
        <taxon>Eukaryota</taxon>
        <taxon>Viridiplantae</taxon>
        <taxon>Streptophyta</taxon>
        <taxon>Embryophyta</taxon>
        <taxon>Tracheophyta</taxon>
        <taxon>Spermatophyta</taxon>
        <taxon>Magnoliopsida</taxon>
        <taxon>eudicotyledons</taxon>
        <taxon>Gunneridae</taxon>
        <taxon>Pentapetalae</taxon>
        <taxon>rosids</taxon>
        <taxon>fabids</taxon>
        <taxon>Malpighiales</taxon>
        <taxon>Salicaceae</taxon>
        <taxon>Saliceae</taxon>
        <taxon>Populus</taxon>
    </lineage>
</organism>
<evidence type="ECO:0000313" key="4">
    <source>
        <dbReference type="Proteomes" id="UP000006729"/>
    </source>
</evidence>
<keyword evidence="2" id="KW-0472">Membrane</keyword>
<dbReference type="AlphaFoldDB" id="A0A2K2BH24"/>
<feature type="transmembrane region" description="Helical" evidence="2">
    <location>
        <begin position="52"/>
        <end position="73"/>
    </location>
</feature>
<dbReference type="InterPro" id="IPR046960">
    <property type="entry name" value="PPR_At4g14850-like_plant"/>
</dbReference>
<protein>
    <recommendedName>
        <fullName evidence="5">Pentacotripeptide-repeat region of PRORP domain-containing protein</fullName>
    </recommendedName>
</protein>
<dbReference type="EMBL" id="CM009291">
    <property type="protein sequence ID" value="PNT49082.1"/>
    <property type="molecule type" value="Genomic_DNA"/>
</dbReference>
<proteinExistence type="predicted"/>
<feature type="transmembrane region" description="Helical" evidence="2">
    <location>
        <begin position="120"/>
        <end position="137"/>
    </location>
</feature>
<evidence type="ECO:0000256" key="2">
    <source>
        <dbReference type="SAM" id="Phobius"/>
    </source>
</evidence>
<dbReference type="PANTHER" id="PTHR47926:SF480">
    <property type="entry name" value="TETRATRICOPEPTIDE REPEAT-LIKE SUPERFAMILY PROTEIN ISOFORM 1"/>
    <property type="match status" value="1"/>
</dbReference>
<dbReference type="Pfam" id="PF01535">
    <property type="entry name" value="PPR"/>
    <property type="match status" value="2"/>
</dbReference>
<dbReference type="InParanoid" id="A0A2K2BH24"/>
<dbReference type="InterPro" id="IPR011990">
    <property type="entry name" value="TPR-like_helical_dom_sf"/>
</dbReference>
<gene>
    <name evidence="3" type="ORF">POPTR_002G109100</name>
</gene>
<keyword evidence="2" id="KW-1133">Transmembrane helix</keyword>
<accession>A0A2K2BH24</accession>
<dbReference type="InterPro" id="IPR002885">
    <property type="entry name" value="PPR_rpt"/>
</dbReference>